<evidence type="ECO:0000256" key="1">
    <source>
        <dbReference type="SAM" id="SignalP"/>
    </source>
</evidence>
<feature type="domain" description="RPW8" evidence="2">
    <location>
        <begin position="1"/>
        <end position="133"/>
    </location>
</feature>
<dbReference type="SMR" id="A0A067DGQ5"/>
<organism evidence="3 4">
    <name type="scientific">Citrus sinensis</name>
    <name type="common">Sweet orange</name>
    <name type="synonym">Citrus aurantium var. sinensis</name>
    <dbReference type="NCBI Taxonomy" id="2711"/>
    <lineage>
        <taxon>Eukaryota</taxon>
        <taxon>Viridiplantae</taxon>
        <taxon>Streptophyta</taxon>
        <taxon>Embryophyta</taxon>
        <taxon>Tracheophyta</taxon>
        <taxon>Spermatophyta</taxon>
        <taxon>Magnoliopsida</taxon>
        <taxon>eudicotyledons</taxon>
        <taxon>Gunneridae</taxon>
        <taxon>Pentapetalae</taxon>
        <taxon>rosids</taxon>
        <taxon>malvids</taxon>
        <taxon>Sapindales</taxon>
        <taxon>Rutaceae</taxon>
        <taxon>Aurantioideae</taxon>
        <taxon>Citrus</taxon>
    </lineage>
</organism>
<dbReference type="Pfam" id="PF05659">
    <property type="entry name" value="RPW8"/>
    <property type="match status" value="1"/>
</dbReference>
<dbReference type="eggNOG" id="ENOG502SXRU">
    <property type="taxonomic scope" value="Eukaryota"/>
</dbReference>
<dbReference type="AlphaFoldDB" id="A0A067DGQ5"/>
<feature type="chain" id="PRO_5001635554" description="RPW8 domain-containing protein" evidence="1">
    <location>
        <begin position="17"/>
        <end position="133"/>
    </location>
</feature>
<dbReference type="Proteomes" id="UP000027120">
    <property type="component" value="Unassembled WGS sequence"/>
</dbReference>
<accession>A0A067DGQ5</accession>
<dbReference type="EMBL" id="KK785853">
    <property type="protein sequence ID" value="KDO40710.1"/>
    <property type="molecule type" value="Genomic_DNA"/>
</dbReference>
<evidence type="ECO:0000313" key="4">
    <source>
        <dbReference type="Proteomes" id="UP000027120"/>
    </source>
</evidence>
<feature type="non-terminal residue" evidence="3">
    <location>
        <position position="133"/>
    </location>
</feature>
<dbReference type="STRING" id="2711.A0A067DGQ5"/>
<dbReference type="PaxDb" id="2711-XP_006477913.1"/>
<feature type="signal peptide" evidence="1">
    <location>
        <begin position="1"/>
        <end position="16"/>
    </location>
</feature>
<dbReference type="PROSITE" id="PS51153">
    <property type="entry name" value="RPW8"/>
    <property type="match status" value="1"/>
</dbReference>
<evidence type="ECO:0000259" key="2">
    <source>
        <dbReference type="PROSITE" id="PS51153"/>
    </source>
</evidence>
<keyword evidence="1" id="KW-0732">Signal</keyword>
<name>A0A067DGQ5_CITSI</name>
<keyword evidence="4" id="KW-1185">Reference proteome</keyword>
<reference evidence="3 4" key="1">
    <citation type="submission" date="2014-04" db="EMBL/GenBank/DDBJ databases">
        <authorList>
            <consortium name="International Citrus Genome Consortium"/>
            <person name="Gmitter F."/>
            <person name="Chen C."/>
            <person name="Farmerie W."/>
            <person name="Harkins T."/>
            <person name="Desany B."/>
            <person name="Mohiuddin M."/>
            <person name="Kodira C."/>
            <person name="Borodovsky M."/>
            <person name="Lomsadze A."/>
            <person name="Burns P."/>
            <person name="Jenkins J."/>
            <person name="Prochnik S."/>
            <person name="Shu S."/>
            <person name="Chapman J."/>
            <person name="Pitluck S."/>
            <person name="Schmutz J."/>
            <person name="Rokhsar D."/>
        </authorList>
    </citation>
    <scope>NUCLEOTIDE SEQUENCE</scope>
</reference>
<sequence>MALGLVAGAFLGVVFQEITVAIKESKSRWSNFRYALNSLENTISLLSPFIKEMNRLNQEIIRLFLQQLEEGEALVSKCSSIRRWNLYKKRKYEKRLRNMESSLRERSGVLQFGQALETQRLQRVTEDQHVTED</sequence>
<gene>
    <name evidence="3" type="ORF">CISIN_1g045747mg</name>
</gene>
<evidence type="ECO:0000313" key="3">
    <source>
        <dbReference type="EMBL" id="KDO40710.1"/>
    </source>
</evidence>
<dbReference type="InterPro" id="IPR008808">
    <property type="entry name" value="Powdery_mildew-R_dom"/>
</dbReference>
<protein>
    <recommendedName>
        <fullName evidence="2">RPW8 domain-containing protein</fullName>
    </recommendedName>
</protein>
<proteinExistence type="predicted"/>